<name>A0A9K3M5Q1_9STRA</name>
<dbReference type="Proteomes" id="UP000693970">
    <property type="component" value="Unassembled WGS sequence"/>
</dbReference>
<keyword evidence="2" id="KW-1185">Reference proteome</keyword>
<accession>A0A9K3M5Q1</accession>
<proteinExistence type="predicted"/>
<comment type="caution">
    <text evidence="1">The sequence shown here is derived from an EMBL/GenBank/DDBJ whole genome shotgun (WGS) entry which is preliminary data.</text>
</comment>
<dbReference type="PANTHER" id="PTHR34415">
    <property type="entry name" value="INTEGRASE CATALYTIC DOMAIN-CONTAINING PROTEIN"/>
    <property type="match status" value="1"/>
</dbReference>
<protein>
    <submittedName>
        <fullName evidence="1">Uncharacterized protein</fullName>
    </submittedName>
</protein>
<dbReference type="AlphaFoldDB" id="A0A9K3M5Q1"/>
<gene>
    <name evidence="1" type="ORF">IV203_034404</name>
</gene>
<reference evidence="1" key="2">
    <citation type="submission" date="2021-04" db="EMBL/GenBank/DDBJ databases">
        <authorList>
            <person name="Podell S."/>
        </authorList>
    </citation>
    <scope>NUCLEOTIDE SEQUENCE</scope>
    <source>
        <strain evidence="1">Hildebrandi</strain>
    </source>
</reference>
<organism evidence="1 2">
    <name type="scientific">Nitzschia inconspicua</name>
    <dbReference type="NCBI Taxonomy" id="303405"/>
    <lineage>
        <taxon>Eukaryota</taxon>
        <taxon>Sar</taxon>
        <taxon>Stramenopiles</taxon>
        <taxon>Ochrophyta</taxon>
        <taxon>Bacillariophyta</taxon>
        <taxon>Bacillariophyceae</taxon>
        <taxon>Bacillariophycidae</taxon>
        <taxon>Bacillariales</taxon>
        <taxon>Bacillariaceae</taxon>
        <taxon>Nitzschia</taxon>
    </lineage>
</organism>
<evidence type="ECO:0000313" key="1">
    <source>
        <dbReference type="EMBL" id="KAG7373680.1"/>
    </source>
</evidence>
<dbReference type="EMBL" id="JAGRRH010000002">
    <property type="protein sequence ID" value="KAG7373680.1"/>
    <property type="molecule type" value="Genomic_DNA"/>
</dbReference>
<dbReference type="PANTHER" id="PTHR34415:SF1">
    <property type="entry name" value="INTEGRASE CATALYTIC DOMAIN-CONTAINING PROTEIN"/>
    <property type="match status" value="1"/>
</dbReference>
<reference evidence="1" key="1">
    <citation type="journal article" date="2021" name="Sci. Rep.">
        <title>Diploid genomic architecture of Nitzschia inconspicua, an elite biomass production diatom.</title>
        <authorList>
            <person name="Oliver A."/>
            <person name="Podell S."/>
            <person name="Pinowska A."/>
            <person name="Traller J.C."/>
            <person name="Smith S.R."/>
            <person name="McClure R."/>
            <person name="Beliaev A."/>
            <person name="Bohutskyi P."/>
            <person name="Hill E.A."/>
            <person name="Rabines A."/>
            <person name="Zheng H."/>
            <person name="Allen L.Z."/>
            <person name="Kuo A."/>
            <person name="Grigoriev I.V."/>
            <person name="Allen A.E."/>
            <person name="Hazlebeck D."/>
            <person name="Allen E.E."/>
        </authorList>
    </citation>
    <scope>NUCLEOTIDE SEQUENCE</scope>
    <source>
        <strain evidence="1">Hildebrandi</strain>
    </source>
</reference>
<sequence>MAPNNRNTGVATERQGRSHVFSAPTFMKGKKKNQLEPFIELNHKLVERGCCVSKSTCKGMTCHCLQILSDEVFSTAVAEYQVMFHTKKQVEQKKVVIEWLRNGSDKMKSFRIPFIVEPYLDYDYDPLRKASVCLNALMDILAKGQLDEHFEELKREAEPIATRYVREVTGESTLRDGEDNMLYLPPFMTMRRCYGNFCLDKRGMRVITTNNGNTSFVPATPNGETKRVPSWSGYCTYWKDNYRNLRIRKPTEDICNYCYKIYNFHKFRSTEKESSVAEEGKEPENLEELFEERVHQLEEEDGVDFDQFGNDSTNPDDPITVTKEVEKMERKLLEAAMHVRKARAMRALVNQKIALARKDRKEEVPHSERVYTLIADFCQNMELPHFGAVQPGETYFLTPAKLEGFGVADVSHVGDDGKEADHLYFHCYQEGDGAKGGTNVASMIMKTLKKTEIIRTDENGGALRAKELNIVMDNCAAKKKQLRFAACTVLGGNGIFHDCQHAVLSRRPHKESVEVLGSSEYVTVWKIDPQNDWKNYAKFLLEPYLKLHRSKISIARNHIFCAEWIEHPQTSDGVTMKFHTRESSLEEHGKVYADKIINPKFASNGDRREKLKSVAPPPIIYNGLPGYKQILLHKSYKEL</sequence>
<evidence type="ECO:0000313" key="2">
    <source>
        <dbReference type="Proteomes" id="UP000693970"/>
    </source>
</evidence>
<dbReference type="OrthoDB" id="98589at2759"/>